<feature type="region of interest" description="Disordered" evidence="1">
    <location>
        <begin position="955"/>
        <end position="980"/>
    </location>
</feature>
<dbReference type="SUPFAM" id="SSF50729">
    <property type="entry name" value="PH domain-like"/>
    <property type="match status" value="1"/>
</dbReference>
<dbReference type="Proteomes" id="UP001558632">
    <property type="component" value="Unassembled WGS sequence"/>
</dbReference>
<dbReference type="CDD" id="cd00136">
    <property type="entry name" value="PDZ_canonical"/>
    <property type="match status" value="1"/>
</dbReference>
<feature type="region of interest" description="Disordered" evidence="1">
    <location>
        <begin position="1189"/>
        <end position="1217"/>
    </location>
</feature>
<dbReference type="CDD" id="cd17101">
    <property type="entry name" value="FERM_F1_PTPN13_like"/>
    <property type="match status" value="1"/>
</dbReference>
<dbReference type="Gene3D" id="1.10.510.10">
    <property type="entry name" value="Transferase(Phosphotransferase) domain 1"/>
    <property type="match status" value="1"/>
</dbReference>
<feature type="region of interest" description="Disordered" evidence="1">
    <location>
        <begin position="904"/>
        <end position="939"/>
    </location>
</feature>
<dbReference type="InterPro" id="IPR018980">
    <property type="entry name" value="FERM_PH-like_C"/>
</dbReference>
<dbReference type="InterPro" id="IPR018979">
    <property type="entry name" value="FERM_N"/>
</dbReference>
<feature type="compositionally biased region" description="Polar residues" evidence="1">
    <location>
        <begin position="907"/>
        <end position="924"/>
    </location>
</feature>
<dbReference type="InterPro" id="IPR000299">
    <property type="entry name" value="FERM_domain"/>
</dbReference>
<reference evidence="4 5" key="1">
    <citation type="submission" date="2024-07" db="EMBL/GenBank/DDBJ databases">
        <title>Enhanced genomic and transcriptomic resources for Trichinella pseudospiralis and T. spiralis underpin the discovery of pronounced molecular differences between stages and species.</title>
        <authorList>
            <person name="Pasi K.K."/>
            <person name="La Rosa G."/>
            <person name="Gomez-Morales M.A."/>
            <person name="Tosini F."/>
            <person name="Sumanam S."/>
            <person name="Young N.D."/>
            <person name="Chang B.C."/>
            <person name="Robin G.B."/>
        </authorList>
    </citation>
    <scope>NUCLEOTIDE SEQUENCE [LARGE SCALE GENOMIC DNA]</scope>
    <source>
        <strain evidence="4">ISS534</strain>
    </source>
</reference>
<dbReference type="InterPro" id="IPR029071">
    <property type="entry name" value="Ubiquitin-like_domsf"/>
</dbReference>
<dbReference type="Pfam" id="PF09380">
    <property type="entry name" value="FERM_C"/>
    <property type="match status" value="1"/>
</dbReference>
<dbReference type="Pfam" id="PF00595">
    <property type="entry name" value="PDZ"/>
    <property type="match status" value="3"/>
</dbReference>
<dbReference type="InterPro" id="IPR019749">
    <property type="entry name" value="Band_41_domain"/>
</dbReference>
<dbReference type="Gene3D" id="3.10.20.90">
    <property type="entry name" value="Phosphatidylinositol 3-kinase Catalytic Subunit, Chain A, domain 1"/>
    <property type="match status" value="1"/>
</dbReference>
<evidence type="ECO:0000313" key="5">
    <source>
        <dbReference type="Proteomes" id="UP001558632"/>
    </source>
</evidence>
<feature type="domain" description="PDZ" evidence="3">
    <location>
        <begin position="1272"/>
        <end position="1353"/>
    </location>
</feature>
<dbReference type="SMART" id="SM01196">
    <property type="entry name" value="FERM_C"/>
    <property type="match status" value="1"/>
</dbReference>
<dbReference type="InterPro" id="IPR035963">
    <property type="entry name" value="FERM_2"/>
</dbReference>
<feature type="compositionally biased region" description="Polar residues" evidence="1">
    <location>
        <begin position="500"/>
        <end position="514"/>
    </location>
</feature>
<dbReference type="Gene3D" id="1.20.80.10">
    <property type="match status" value="1"/>
</dbReference>
<dbReference type="SMART" id="SM00295">
    <property type="entry name" value="B41"/>
    <property type="match status" value="1"/>
</dbReference>
<dbReference type="InterPro" id="IPR011993">
    <property type="entry name" value="PH-like_dom_sf"/>
</dbReference>
<dbReference type="EMBL" id="JBEUSY010000120">
    <property type="protein sequence ID" value="KAL1245078.1"/>
    <property type="molecule type" value="Genomic_DNA"/>
</dbReference>
<dbReference type="InterPro" id="IPR019747">
    <property type="entry name" value="FERM_CS"/>
</dbReference>
<dbReference type="CDD" id="cd14473">
    <property type="entry name" value="FERM_B-lobe"/>
    <property type="match status" value="1"/>
</dbReference>
<feature type="compositionally biased region" description="Basic and acidic residues" evidence="1">
    <location>
        <begin position="1201"/>
        <end position="1217"/>
    </location>
</feature>
<dbReference type="Gene3D" id="2.30.42.10">
    <property type="match status" value="3"/>
</dbReference>
<dbReference type="InterPro" id="IPR001478">
    <property type="entry name" value="PDZ"/>
</dbReference>
<dbReference type="Pfam" id="PF09379">
    <property type="entry name" value="FERM_N"/>
    <property type="match status" value="1"/>
</dbReference>
<feature type="region of interest" description="Disordered" evidence="1">
    <location>
        <begin position="469"/>
        <end position="532"/>
    </location>
</feature>
<dbReference type="SMART" id="SM00228">
    <property type="entry name" value="PDZ"/>
    <property type="match status" value="3"/>
</dbReference>
<dbReference type="PROSITE" id="PS50057">
    <property type="entry name" value="FERM_3"/>
    <property type="match status" value="1"/>
</dbReference>
<name>A0ABR3KWV0_TRISP</name>
<dbReference type="PANTHER" id="PTHR46900">
    <property type="entry name" value="TYROSINE-PROTEIN PHOSPHATASE NON-RECEPTOR TYPE 13"/>
    <property type="match status" value="1"/>
</dbReference>
<protein>
    <submittedName>
        <fullName evidence="4">FERM and PDZ domain-containing protein</fullName>
    </submittedName>
</protein>
<feature type="domain" description="FERM" evidence="2">
    <location>
        <begin position="572"/>
        <end position="887"/>
    </location>
</feature>
<evidence type="ECO:0000256" key="1">
    <source>
        <dbReference type="SAM" id="MobiDB-lite"/>
    </source>
</evidence>
<gene>
    <name evidence="4" type="ORF">TSPI_07935</name>
</gene>
<dbReference type="InterPro" id="IPR014352">
    <property type="entry name" value="FERM/acyl-CoA-bd_prot_sf"/>
</dbReference>
<dbReference type="PANTHER" id="PTHR46900:SF2">
    <property type="entry name" value="TYROSINE-PROTEIN PHOSPHATASE NON-RECEPTOR TYPE 13"/>
    <property type="match status" value="1"/>
</dbReference>
<sequence length="1562" mass="174994">MTAGTGLRFSLTKLVHLKREELNEAQLWSLVLQSIKAIEMQSSVSEGKFEVFSLDDLHITEDGCIVFCRSSARHPDSVCYIPPECEQSCRSEADFMLSKMYLYSLGCLLADILAQNPNIHFDSSPILHSVVNMMKLPKCESRIELPSCKQIVENQVQLLCLKPQAVLEILFHTLLQQASTNNSLPDSTLQSGEQLICAAEEEVVKSDCNLYTDELCKVDEEDDGYVPESTVGYFTAESEVGEQQQSDSTYHLDVDFERGFESWHCESVLRGCTCCATVANVEQYPTVDNQTEKKKRYVSEIDELPVKFPDNENLFAYYSSGRVAEEDEKASNELLSCRHSASYSEKHRPIGSTGKSFSAPSLLDDEHYWDGEISDDSSELCWPLVQSTLEDANFDQQGDKSYSTHCDSDSVVEKKRLYSVMEEEEDEPLAPTTTGEKKALVACPQSVASVKTSTNDPFVRGSFRSIRSAKDTTWQTPPTCKTKKPEHYQKKPQQQQQQQRISNNRSLLASQKSRQPMMVSTEERSTTLASSASNQSTAMTVLQFDDHGRMPSIRLKAPCSEQKKLFFKVRDTNVLVILLNGRRVDVTCKTNCTALDIFEVVSRHTNLSERHFFGLTYLKDGEHYFLEPEEKIYHFAPPGWRVQANQKARVVFTLYLRLKFYPVMLDFVKTQPTMHHIYLQLRHDVVEERLKCDSESAYQLGGVALQAEIGNRPADGQHKYFDPKHYLPSNLLNNADLNSIAMKLADVHVKYSNLDPCTAEMEYLKQCQTLREYGFHFYRLYRTKPSQMLTVSPLGDPDTGVPLWIGIMSRGLVIFEEQGGVRVPVSHHPWHLTQTLQFDRKKFHIVTRKANDADSLEKSTFFTDSYRKSSYFVNFAASQHRFCIKMRSWASTLLTSCDSELNDAGKISSTSHTRTNEFSASQRKSVSDGDSGISRETPPNAALLAGTAYNERAVDVGMSSSTLPRPSAPRRKSKAQKEAVDKLDKNNISIVQDDGDCNASLGSPTVVPNGAISSSDLNEFDVDKNVSFVDSEYDLIETTLVKHPRYGLGLTLVDGEIQGLKGIYIRSMTVGGPAELDDRLKIGDKVVSINGHSLEGRSRLDAVNLVRDTDEARVELRVVRLRCLYSSDESLHHHKQQTGFGQRLDTADGRRHWSDEHTLTESALNGHVDLTAMESNFPPAQVRSGLYSSLYSDTDSDTDENNSRDSSSSKHELSQCRRESADVHSSYDCQAATVLDIDDGKKEKTTNFGDIDWTDSIAYDSKWNDDETDLVEVVLEKNQNGTLGIQVAGGKGQKRVYIKRIVDEPALSCPNIRPGDRLAMVNGKSTEGLSHADAVALLREAQSPVILRLWRSRGNGSSFNETTTTTTTTTVDPNTDPKVEKLTNVVELEVVLKKTEMQLFGLSLGKPLHGSGIYIRAIAPASVAANDGRLQVGDRIWKIDGDLITDTNPADVVQRLKLAVGNIRLTHSCGTVAFPVHLFNVNLHAYFICLNLPTLEESNVAESEAWSSLPIQQATILVLASRYSITFTSSISDFFVLNGLNKQVWSTRRRCSIYYFQNLLER</sequence>
<dbReference type="PRINTS" id="PR00935">
    <property type="entry name" value="BAND41"/>
</dbReference>
<organism evidence="4 5">
    <name type="scientific">Trichinella spiralis</name>
    <name type="common">Trichina worm</name>
    <dbReference type="NCBI Taxonomy" id="6334"/>
    <lineage>
        <taxon>Eukaryota</taxon>
        <taxon>Metazoa</taxon>
        <taxon>Ecdysozoa</taxon>
        <taxon>Nematoda</taxon>
        <taxon>Enoplea</taxon>
        <taxon>Dorylaimia</taxon>
        <taxon>Trichinellida</taxon>
        <taxon>Trichinellidae</taxon>
        <taxon>Trichinella</taxon>
    </lineage>
</organism>
<evidence type="ECO:0000313" key="4">
    <source>
        <dbReference type="EMBL" id="KAL1245078.1"/>
    </source>
</evidence>
<dbReference type="CDD" id="cd13187">
    <property type="entry name" value="FERM_C_PTPH13"/>
    <property type="match status" value="1"/>
</dbReference>
<feature type="domain" description="PDZ" evidence="3">
    <location>
        <begin position="1037"/>
        <end position="1109"/>
    </location>
</feature>
<keyword evidence="5" id="KW-1185">Reference proteome</keyword>
<dbReference type="InterPro" id="IPR036034">
    <property type="entry name" value="PDZ_sf"/>
</dbReference>
<dbReference type="SUPFAM" id="SSF54236">
    <property type="entry name" value="Ubiquitin-like"/>
    <property type="match status" value="1"/>
</dbReference>
<dbReference type="Gene3D" id="2.30.29.30">
    <property type="entry name" value="Pleckstrin-homology domain (PH domain)/Phosphotyrosine-binding domain (PTB)"/>
    <property type="match status" value="1"/>
</dbReference>
<dbReference type="PROSITE" id="PS00661">
    <property type="entry name" value="FERM_2"/>
    <property type="match status" value="1"/>
</dbReference>
<feature type="domain" description="PDZ" evidence="3">
    <location>
        <begin position="1389"/>
        <end position="1465"/>
    </location>
</feature>
<dbReference type="InterPro" id="IPR052074">
    <property type="entry name" value="NonRcpt_TyrProt_Phosphatase"/>
</dbReference>
<evidence type="ECO:0000259" key="3">
    <source>
        <dbReference type="PROSITE" id="PS50106"/>
    </source>
</evidence>
<proteinExistence type="predicted"/>
<dbReference type="SUPFAM" id="SSF47031">
    <property type="entry name" value="Second domain of FERM"/>
    <property type="match status" value="1"/>
</dbReference>
<dbReference type="PROSITE" id="PS50106">
    <property type="entry name" value="PDZ"/>
    <property type="match status" value="3"/>
</dbReference>
<dbReference type="InterPro" id="IPR019748">
    <property type="entry name" value="FERM_central"/>
</dbReference>
<evidence type="ECO:0000259" key="2">
    <source>
        <dbReference type="PROSITE" id="PS50057"/>
    </source>
</evidence>
<dbReference type="Pfam" id="PF00373">
    <property type="entry name" value="FERM_M"/>
    <property type="match status" value="1"/>
</dbReference>
<dbReference type="SUPFAM" id="SSF50156">
    <property type="entry name" value="PDZ domain-like"/>
    <property type="match status" value="3"/>
</dbReference>
<accession>A0ABR3KWV0</accession>
<comment type="caution">
    <text evidence="4">The sequence shown here is derived from an EMBL/GenBank/DDBJ whole genome shotgun (WGS) entry which is preliminary data.</text>
</comment>